<dbReference type="InterPro" id="IPR000571">
    <property type="entry name" value="Znf_CCCH"/>
</dbReference>
<dbReference type="Proteomes" id="UP000192639">
    <property type="component" value="Unassembled WGS sequence"/>
</dbReference>
<evidence type="ECO:0000256" key="2">
    <source>
        <dbReference type="SAM" id="MobiDB-lite"/>
    </source>
</evidence>
<evidence type="ECO:0000259" key="3">
    <source>
        <dbReference type="PROSITE" id="PS50103"/>
    </source>
</evidence>
<dbReference type="Gene3D" id="3.30.1370.210">
    <property type="match status" value="1"/>
</dbReference>
<protein>
    <recommendedName>
        <fullName evidence="3">C3H1-type domain-containing protein</fullName>
    </recommendedName>
</protein>
<dbReference type="OrthoDB" id="2195923at2759"/>
<comment type="caution">
    <text evidence="4">The sequence shown here is derived from an EMBL/GenBank/DDBJ whole genome shotgun (WGS) entry which is preliminary data.</text>
</comment>
<keyword evidence="1" id="KW-0862">Zinc</keyword>
<feature type="compositionally biased region" description="Low complexity" evidence="2">
    <location>
        <begin position="137"/>
        <end position="191"/>
    </location>
</feature>
<dbReference type="VEuPathDB" id="MicrosporidiaDB:ECANGB1_781"/>
<dbReference type="PROSITE" id="PS50103">
    <property type="entry name" value="ZF_C3H1"/>
    <property type="match status" value="1"/>
</dbReference>
<dbReference type="Pfam" id="PF22628">
    <property type="entry name" value="zf-CCCH_10"/>
    <property type="match status" value="1"/>
</dbReference>
<name>A0A1Y1S7I2_9MICR</name>
<feature type="region of interest" description="Disordered" evidence="2">
    <location>
        <begin position="122"/>
        <end position="219"/>
    </location>
</feature>
<sequence length="219" mass="26150">MQRRNDGRYNRNDYNRQNKTCLDWINGICTRTNCKFFHPETHPYYIYASKTNDIHPDELHIGCMYNNLQEQADAIWVDNYIQLITEYKNSSNFTIPSYRSFCIPFDSNKVYGEIKQFQSDIRGNYKRDNRSNRNDFSRNNYSSHGYQGGQNYQRNQNGQSSQNSQSSQRNNNNYSPNTGNNYRNNYRNNSSDFPTNQRQTNHSRTNDSAEYEEYRVPYE</sequence>
<feature type="zinc finger region" description="C3H1-type" evidence="1">
    <location>
        <begin position="15"/>
        <end position="41"/>
    </location>
</feature>
<evidence type="ECO:0000313" key="5">
    <source>
        <dbReference type="Proteomes" id="UP000192639"/>
    </source>
</evidence>
<dbReference type="EMBL" id="LWDP01000022">
    <property type="protein sequence ID" value="ORD94399.1"/>
    <property type="molecule type" value="Genomic_DNA"/>
</dbReference>
<keyword evidence="1" id="KW-0863">Zinc-finger</keyword>
<gene>
    <name evidence="4" type="ORF">ECANGB1_781</name>
</gene>
<evidence type="ECO:0000313" key="4">
    <source>
        <dbReference type="EMBL" id="ORD94399.1"/>
    </source>
</evidence>
<dbReference type="InterPro" id="IPR054429">
    <property type="entry name" value="Znf-CCCH_Muscleblind-like"/>
</dbReference>
<dbReference type="GO" id="GO:0008270">
    <property type="term" value="F:zinc ion binding"/>
    <property type="evidence" value="ECO:0007669"/>
    <property type="project" value="UniProtKB-KW"/>
</dbReference>
<feature type="domain" description="C3H1-type" evidence="3">
    <location>
        <begin position="15"/>
        <end position="41"/>
    </location>
</feature>
<evidence type="ECO:0000256" key="1">
    <source>
        <dbReference type="PROSITE-ProRule" id="PRU00723"/>
    </source>
</evidence>
<accession>A0A1Y1S7I2</accession>
<proteinExistence type="predicted"/>
<feature type="compositionally biased region" description="Basic and acidic residues" evidence="2">
    <location>
        <begin position="123"/>
        <end position="136"/>
    </location>
</feature>
<feature type="compositionally biased region" description="Polar residues" evidence="2">
    <location>
        <begin position="192"/>
        <end position="203"/>
    </location>
</feature>
<dbReference type="AlphaFoldDB" id="A0A1Y1S7I2"/>
<keyword evidence="1" id="KW-0479">Metal-binding</keyword>
<keyword evidence="5" id="KW-1185">Reference proteome</keyword>
<reference evidence="4 5" key="1">
    <citation type="journal article" date="2017" name="Environ. Microbiol.">
        <title>Decay of the glycolytic pathway and adaptation to intranuclear parasitism within Enterocytozoonidae microsporidia.</title>
        <authorList>
            <person name="Wiredu Boakye D."/>
            <person name="Jaroenlak P."/>
            <person name="Prachumwat A."/>
            <person name="Williams T.A."/>
            <person name="Bateman K.S."/>
            <person name="Itsathitphaisarn O."/>
            <person name="Sritunyalucksana K."/>
            <person name="Paszkiewicz K.H."/>
            <person name="Moore K.A."/>
            <person name="Stentiford G.D."/>
            <person name="Williams B.A."/>
        </authorList>
    </citation>
    <scope>NUCLEOTIDE SEQUENCE [LARGE SCALE GENOMIC DNA]</scope>
    <source>
        <strain evidence="4 5">GB1</strain>
    </source>
</reference>
<feature type="compositionally biased region" description="Basic and acidic residues" evidence="2">
    <location>
        <begin position="204"/>
        <end position="219"/>
    </location>
</feature>
<organism evidence="4 5">
    <name type="scientific">Enterospora canceri</name>
    <dbReference type="NCBI Taxonomy" id="1081671"/>
    <lineage>
        <taxon>Eukaryota</taxon>
        <taxon>Fungi</taxon>
        <taxon>Fungi incertae sedis</taxon>
        <taxon>Microsporidia</taxon>
        <taxon>Enterocytozoonidae</taxon>
        <taxon>Enterospora</taxon>
    </lineage>
</organism>